<dbReference type="GO" id="GO:0052689">
    <property type="term" value="F:carboxylic ester hydrolase activity"/>
    <property type="evidence" value="ECO:0007669"/>
    <property type="project" value="TreeGrafter"/>
</dbReference>
<keyword evidence="2" id="KW-1185">Reference proteome</keyword>
<dbReference type="Gene3D" id="3.40.50.1820">
    <property type="entry name" value="alpha/beta hydrolase"/>
    <property type="match status" value="1"/>
</dbReference>
<accession>A0A2K9HC12</accession>
<dbReference type="OrthoDB" id="9809549at2"/>
<evidence type="ECO:0000313" key="2">
    <source>
        <dbReference type="Proteomes" id="UP000198427"/>
    </source>
</evidence>
<comment type="caution">
    <text evidence="1">The sequence shown here is derived from an EMBL/GenBank/DDBJ whole genome shotgun (WGS) entry which is preliminary data.</text>
</comment>
<protein>
    <submittedName>
        <fullName evidence="1">Uncharacterized protein</fullName>
    </submittedName>
</protein>
<dbReference type="SUPFAM" id="SSF53474">
    <property type="entry name" value="alpha/beta-Hydrolases"/>
    <property type="match status" value="1"/>
</dbReference>
<dbReference type="RefSeq" id="WP_089365783.1">
    <property type="nucleotide sequence ID" value="NZ_CP023863.1"/>
</dbReference>
<proteinExistence type="predicted"/>
<dbReference type="GeneID" id="94027971"/>
<dbReference type="InterPro" id="IPR022742">
    <property type="entry name" value="Hydrolase_4"/>
</dbReference>
<dbReference type="PANTHER" id="PTHR43265:SF1">
    <property type="entry name" value="ESTERASE ESTD"/>
    <property type="match status" value="1"/>
</dbReference>
<name>A0A2K9HC12_9BACT</name>
<dbReference type="AlphaFoldDB" id="A0A2K9HC12"/>
<reference evidence="1 2" key="1">
    <citation type="submission" date="2017-06" db="EMBL/GenBank/DDBJ databases">
        <authorList>
            <person name="Varghese N."/>
            <person name="Submissions S."/>
        </authorList>
    </citation>
    <scope>NUCLEOTIDE SEQUENCE [LARGE SCALE GENOMIC DNA]</scope>
    <source>
        <strain evidence="1 2">DSM 26989</strain>
    </source>
</reference>
<gene>
    <name evidence="1" type="ORF">SAMN06265364_1073</name>
</gene>
<dbReference type="KEGG" id="pje:CRM71_00755"/>
<sequence length="409" mass="44716">MKKIILSICLLCSWAGVFAQKPIEGDWMGKLNLGPQSLTIVLHVNCDAQGKAECTLDSPDQGAKGIAVETDYCSSDSISISLASLALSFQGKLKGDEIVGTFTQGQSFPLVLKRGEEKLNRPQNPVAPYPYKTEEVAFKNVADGATLVGTLSYPIGYKKGKTPVVLMVTGSGQENRDEEIFDHKPFLVIADYLARHGVATLRYDDRGFGKSTGRDVEHATTLDFMRDAASGVDFLRTSKQFGKVGILGHSEGGSIAFMLGAKGKVDFVISMAGVGVKGDTALTAQANKILELTGQSMRYSTHQYRMNAIIKRSPWLNFFIDYDPSADISKTLCPVMAINGSRDIQVISSLNLAGIKAHLKPNPKNIIKEYPSLNHLFQHCKTGNVSEYRMIEETISPEVLEDIVRFIKQ</sequence>
<organism evidence="1 2">
    <name type="scientific">Prevotella jejuni</name>
    <dbReference type="NCBI Taxonomy" id="1177574"/>
    <lineage>
        <taxon>Bacteria</taxon>
        <taxon>Pseudomonadati</taxon>
        <taxon>Bacteroidota</taxon>
        <taxon>Bacteroidia</taxon>
        <taxon>Bacteroidales</taxon>
        <taxon>Prevotellaceae</taxon>
        <taxon>Prevotella</taxon>
    </lineage>
</organism>
<dbReference type="Proteomes" id="UP000198427">
    <property type="component" value="Unassembled WGS sequence"/>
</dbReference>
<dbReference type="InterPro" id="IPR029058">
    <property type="entry name" value="AB_hydrolase_fold"/>
</dbReference>
<dbReference type="Pfam" id="PF12146">
    <property type="entry name" value="Hydrolase_4"/>
    <property type="match status" value="1"/>
</dbReference>
<dbReference type="InterPro" id="IPR053145">
    <property type="entry name" value="AB_hydrolase_Est10"/>
</dbReference>
<dbReference type="PANTHER" id="PTHR43265">
    <property type="entry name" value="ESTERASE ESTD"/>
    <property type="match status" value="1"/>
</dbReference>
<evidence type="ECO:0000313" key="1">
    <source>
        <dbReference type="EMBL" id="SNR72275.1"/>
    </source>
</evidence>
<dbReference type="EMBL" id="FZNZ01000007">
    <property type="protein sequence ID" value="SNR72275.1"/>
    <property type="molecule type" value="Genomic_DNA"/>
</dbReference>